<dbReference type="Gene3D" id="1.10.10.10">
    <property type="entry name" value="Winged helix-like DNA-binding domain superfamily/Winged helix DNA-binding domain"/>
    <property type="match status" value="1"/>
</dbReference>
<dbReference type="PANTHER" id="PTHR48111">
    <property type="entry name" value="REGULATOR OF RPOS"/>
    <property type="match status" value="1"/>
</dbReference>
<feature type="domain" description="Response regulatory" evidence="8">
    <location>
        <begin position="2"/>
        <end position="116"/>
    </location>
</feature>
<protein>
    <submittedName>
        <fullName evidence="10">Response regulator</fullName>
    </submittedName>
</protein>
<evidence type="ECO:0000259" key="9">
    <source>
        <dbReference type="PROSITE" id="PS51755"/>
    </source>
</evidence>
<dbReference type="Proteomes" id="UP000305674">
    <property type="component" value="Unassembled WGS sequence"/>
</dbReference>
<proteinExistence type="predicted"/>
<evidence type="ECO:0000256" key="3">
    <source>
        <dbReference type="ARBA" id="ARBA00023015"/>
    </source>
</evidence>
<dbReference type="GO" id="GO:0005829">
    <property type="term" value="C:cytosol"/>
    <property type="evidence" value="ECO:0007669"/>
    <property type="project" value="TreeGrafter"/>
</dbReference>
<comment type="caution">
    <text evidence="10">The sequence shown here is derived from an EMBL/GenBank/DDBJ whole genome shotgun (WGS) entry which is preliminary data.</text>
</comment>
<evidence type="ECO:0000313" key="10">
    <source>
        <dbReference type="EMBL" id="TKB46790.1"/>
    </source>
</evidence>
<reference evidence="10 11" key="1">
    <citation type="submission" date="2019-04" db="EMBL/GenBank/DDBJ databases">
        <authorList>
            <person name="Hwang J.C."/>
        </authorList>
    </citation>
    <scope>NUCLEOTIDE SEQUENCE [LARGE SCALE GENOMIC DNA]</scope>
    <source>
        <strain evidence="10 11">IMCC35001</strain>
    </source>
</reference>
<organism evidence="10 11">
    <name type="scientific">Ferrimonas sediminicola</name>
    <dbReference type="NCBI Taxonomy" id="2569538"/>
    <lineage>
        <taxon>Bacteria</taxon>
        <taxon>Pseudomonadati</taxon>
        <taxon>Pseudomonadota</taxon>
        <taxon>Gammaproteobacteria</taxon>
        <taxon>Alteromonadales</taxon>
        <taxon>Ferrimonadaceae</taxon>
        <taxon>Ferrimonas</taxon>
    </lineage>
</organism>
<dbReference type="GO" id="GO:0006355">
    <property type="term" value="P:regulation of DNA-templated transcription"/>
    <property type="evidence" value="ECO:0007669"/>
    <property type="project" value="InterPro"/>
</dbReference>
<dbReference type="SMART" id="SM00448">
    <property type="entry name" value="REC"/>
    <property type="match status" value="1"/>
</dbReference>
<sequence>MKILVIEDDALLRHHLKVRLTEMGNQVMASESAGEGRYLAENYPVDIAVVDLGLPDQDGIDLIQHLRNGGFRQPILILTARDHWKDKVAGLNAGADDYLVKPFQVEELIARLNALVRRSAGFVKPVIQCEHLTLDMAAKQATLGDAELELTAFEYQILEYLMRHHQQVISKQRLLDILYQDKEGDPNTIEVMISRVRKKLSQGGLENPIVTIRGQGYRFNLVCG</sequence>
<dbReference type="FunFam" id="3.40.50.2300:FF:000002">
    <property type="entry name" value="DNA-binding response regulator PhoP"/>
    <property type="match status" value="1"/>
</dbReference>
<dbReference type="CDD" id="cd00383">
    <property type="entry name" value="trans_reg_C"/>
    <property type="match status" value="1"/>
</dbReference>
<dbReference type="Pfam" id="PF00072">
    <property type="entry name" value="Response_reg"/>
    <property type="match status" value="1"/>
</dbReference>
<dbReference type="SUPFAM" id="SSF52172">
    <property type="entry name" value="CheY-like"/>
    <property type="match status" value="1"/>
</dbReference>
<evidence type="ECO:0000256" key="7">
    <source>
        <dbReference type="PROSITE-ProRule" id="PRU01091"/>
    </source>
</evidence>
<evidence type="ECO:0000259" key="8">
    <source>
        <dbReference type="PROSITE" id="PS50110"/>
    </source>
</evidence>
<dbReference type="PROSITE" id="PS50110">
    <property type="entry name" value="RESPONSE_REGULATORY"/>
    <property type="match status" value="1"/>
</dbReference>
<dbReference type="InterPro" id="IPR001789">
    <property type="entry name" value="Sig_transdc_resp-reg_receiver"/>
</dbReference>
<dbReference type="GO" id="GO:0000976">
    <property type="term" value="F:transcription cis-regulatory region binding"/>
    <property type="evidence" value="ECO:0007669"/>
    <property type="project" value="TreeGrafter"/>
</dbReference>
<dbReference type="PANTHER" id="PTHR48111:SF71">
    <property type="entry name" value="TRANSCRIPTIONAL REGULATORY PROTEIN PHOP"/>
    <property type="match status" value="1"/>
</dbReference>
<dbReference type="Pfam" id="PF00486">
    <property type="entry name" value="Trans_reg_C"/>
    <property type="match status" value="1"/>
</dbReference>
<evidence type="ECO:0000256" key="1">
    <source>
        <dbReference type="ARBA" id="ARBA00022553"/>
    </source>
</evidence>
<dbReference type="EMBL" id="SWCI01000018">
    <property type="protein sequence ID" value="TKB46790.1"/>
    <property type="molecule type" value="Genomic_DNA"/>
</dbReference>
<evidence type="ECO:0000256" key="4">
    <source>
        <dbReference type="ARBA" id="ARBA00023125"/>
    </source>
</evidence>
<evidence type="ECO:0000256" key="6">
    <source>
        <dbReference type="PROSITE-ProRule" id="PRU00169"/>
    </source>
</evidence>
<feature type="DNA-binding region" description="OmpR/PhoB-type" evidence="7">
    <location>
        <begin position="124"/>
        <end position="221"/>
    </location>
</feature>
<keyword evidence="1 6" id="KW-0597">Phosphoprotein</keyword>
<dbReference type="OrthoDB" id="9802426at2"/>
<feature type="modified residue" description="4-aspartylphosphate" evidence="6">
    <location>
        <position position="51"/>
    </location>
</feature>
<dbReference type="InterPro" id="IPR039420">
    <property type="entry name" value="WalR-like"/>
</dbReference>
<gene>
    <name evidence="10" type="ORF">FCL40_17195</name>
</gene>
<dbReference type="AlphaFoldDB" id="A0A4U1B910"/>
<dbReference type="GO" id="GO:0032993">
    <property type="term" value="C:protein-DNA complex"/>
    <property type="evidence" value="ECO:0007669"/>
    <property type="project" value="TreeGrafter"/>
</dbReference>
<dbReference type="SMART" id="SM00862">
    <property type="entry name" value="Trans_reg_C"/>
    <property type="match status" value="1"/>
</dbReference>
<dbReference type="Gene3D" id="6.10.250.690">
    <property type="match status" value="1"/>
</dbReference>
<evidence type="ECO:0000256" key="2">
    <source>
        <dbReference type="ARBA" id="ARBA00023012"/>
    </source>
</evidence>
<keyword evidence="3" id="KW-0805">Transcription regulation</keyword>
<evidence type="ECO:0000256" key="5">
    <source>
        <dbReference type="ARBA" id="ARBA00023163"/>
    </source>
</evidence>
<dbReference type="GO" id="GO:0000156">
    <property type="term" value="F:phosphorelay response regulator activity"/>
    <property type="evidence" value="ECO:0007669"/>
    <property type="project" value="TreeGrafter"/>
</dbReference>
<dbReference type="PROSITE" id="PS51755">
    <property type="entry name" value="OMPR_PHOB"/>
    <property type="match status" value="1"/>
</dbReference>
<keyword evidence="5" id="KW-0804">Transcription</keyword>
<dbReference type="InterPro" id="IPR036388">
    <property type="entry name" value="WH-like_DNA-bd_sf"/>
</dbReference>
<dbReference type="RefSeq" id="WP_136854523.1">
    <property type="nucleotide sequence ID" value="NZ_SWCI01000018.1"/>
</dbReference>
<dbReference type="Gene3D" id="3.40.50.2300">
    <property type="match status" value="1"/>
</dbReference>
<keyword evidence="11" id="KW-1185">Reference proteome</keyword>
<dbReference type="InterPro" id="IPR001867">
    <property type="entry name" value="OmpR/PhoB-type_DNA-bd"/>
</dbReference>
<keyword evidence="2" id="KW-0902">Two-component regulatory system</keyword>
<keyword evidence="4 7" id="KW-0238">DNA-binding</keyword>
<accession>A0A4U1B910</accession>
<dbReference type="InterPro" id="IPR011006">
    <property type="entry name" value="CheY-like_superfamily"/>
</dbReference>
<evidence type="ECO:0000313" key="11">
    <source>
        <dbReference type="Proteomes" id="UP000305674"/>
    </source>
</evidence>
<feature type="domain" description="OmpR/PhoB-type" evidence="9">
    <location>
        <begin position="124"/>
        <end position="221"/>
    </location>
</feature>
<name>A0A4U1B910_9GAMM</name>